<gene>
    <name evidence="9" type="ORF">BU638_03220</name>
    <name evidence="8" type="ORF">BU653_01765</name>
    <name evidence="10" type="ORF">BU676_09415</name>
    <name evidence="7" type="ORF">RCF65_01030</name>
</gene>
<evidence type="ECO:0000259" key="6">
    <source>
        <dbReference type="PROSITE" id="PS50937"/>
    </source>
</evidence>
<dbReference type="InterPro" id="IPR047057">
    <property type="entry name" value="MerR_fam"/>
</dbReference>
<evidence type="ECO:0000313" key="13">
    <source>
        <dbReference type="Proteomes" id="UP000242704"/>
    </source>
</evidence>
<dbReference type="Gene3D" id="1.10.490.50">
    <property type="entry name" value="Antibiotic binding domain of TipA-like multidrug resistance regulators"/>
    <property type="match status" value="1"/>
</dbReference>
<evidence type="ECO:0000256" key="5">
    <source>
        <dbReference type="SAM" id="Coils"/>
    </source>
</evidence>
<dbReference type="InterPro" id="IPR012925">
    <property type="entry name" value="TipAS_dom"/>
</dbReference>
<reference evidence="11 12" key="1">
    <citation type="journal article" date="2016" name="Front. Microbiol.">
        <title>Comprehensive Phylogenetic Analysis of Bovine Non-aureus Staphylococci Species Based on Whole-Genome Sequencing.</title>
        <authorList>
            <person name="Naushad S."/>
            <person name="Barkema H.W."/>
            <person name="Luby C."/>
            <person name="Condas L.A."/>
            <person name="Nobrega D.B."/>
            <person name="Carson D.A."/>
            <person name="De Buck J."/>
        </authorList>
    </citation>
    <scope>NUCLEOTIDE SEQUENCE [LARGE SCALE GENOMIC DNA]</scope>
    <source>
        <strain evidence="9 12">SNUC 105</strain>
        <strain evidence="10 11">SNUC 1363</strain>
        <strain evidence="8 13">SNUC 505</strain>
    </source>
</reference>
<dbReference type="CDD" id="cd01106">
    <property type="entry name" value="HTH_TipAL-Mta"/>
    <property type="match status" value="1"/>
</dbReference>
<keyword evidence="2" id="KW-0238">DNA-binding</keyword>
<dbReference type="Pfam" id="PF07739">
    <property type="entry name" value="TipAS"/>
    <property type="match status" value="1"/>
</dbReference>
<evidence type="ECO:0000313" key="8">
    <source>
        <dbReference type="EMBL" id="PTG16711.1"/>
    </source>
</evidence>
<dbReference type="Pfam" id="PF13411">
    <property type="entry name" value="MerR_1"/>
    <property type="match status" value="1"/>
</dbReference>
<dbReference type="Gene3D" id="1.10.1660.10">
    <property type="match status" value="1"/>
</dbReference>
<dbReference type="Proteomes" id="UP001240157">
    <property type="component" value="Unassembled WGS sequence"/>
</dbReference>
<dbReference type="InterPro" id="IPR009061">
    <property type="entry name" value="DNA-bd_dom_put_sf"/>
</dbReference>
<dbReference type="EMBL" id="JAVGJF010000003">
    <property type="protein sequence ID" value="MDQ7174569.1"/>
    <property type="molecule type" value="Genomic_DNA"/>
</dbReference>
<dbReference type="EMBL" id="PZBZ01000006">
    <property type="protein sequence ID" value="PTG16711.1"/>
    <property type="molecule type" value="Genomic_DNA"/>
</dbReference>
<evidence type="ECO:0000256" key="1">
    <source>
        <dbReference type="ARBA" id="ARBA00023015"/>
    </source>
</evidence>
<name>A0AAE5T1R9_STACR</name>
<evidence type="ECO:0000313" key="11">
    <source>
        <dbReference type="Proteomes" id="UP000242008"/>
    </source>
</evidence>
<dbReference type="PANTHER" id="PTHR30204:SF90">
    <property type="entry name" value="HTH-TYPE TRANSCRIPTIONAL ACTIVATOR MTA"/>
    <property type="match status" value="1"/>
</dbReference>
<evidence type="ECO:0000256" key="4">
    <source>
        <dbReference type="ARBA" id="ARBA00023163"/>
    </source>
</evidence>
<evidence type="ECO:0000313" key="10">
    <source>
        <dbReference type="EMBL" id="PTG68938.1"/>
    </source>
</evidence>
<protein>
    <submittedName>
        <fullName evidence="8">MerR family transcriptional regulator</fullName>
    </submittedName>
</protein>
<dbReference type="EMBL" id="PZCM01000003">
    <property type="protein sequence ID" value="PTG28114.1"/>
    <property type="molecule type" value="Genomic_DNA"/>
</dbReference>
<evidence type="ECO:0000313" key="7">
    <source>
        <dbReference type="EMBL" id="MDQ7174569.1"/>
    </source>
</evidence>
<dbReference type="InterPro" id="IPR000551">
    <property type="entry name" value="MerR-type_HTH_dom"/>
</dbReference>
<keyword evidence="4" id="KW-0804">Transcription</keyword>
<keyword evidence="11" id="KW-1185">Reference proteome</keyword>
<accession>A0AAE5T1R9</accession>
<dbReference type="SUPFAM" id="SSF46955">
    <property type="entry name" value="Putative DNA-binding domain"/>
    <property type="match status" value="1"/>
</dbReference>
<dbReference type="EMBL" id="PZAO01000024">
    <property type="protein sequence ID" value="PTG68938.1"/>
    <property type="molecule type" value="Genomic_DNA"/>
</dbReference>
<dbReference type="InterPro" id="IPR036244">
    <property type="entry name" value="TipA-like_antibiotic-bd"/>
</dbReference>
<keyword evidence="3" id="KW-0010">Activator</keyword>
<feature type="coiled-coil region" evidence="5">
    <location>
        <begin position="83"/>
        <end position="140"/>
    </location>
</feature>
<dbReference type="Proteomes" id="UP000242704">
    <property type="component" value="Unassembled WGS sequence"/>
</dbReference>
<dbReference type="Proteomes" id="UP000242008">
    <property type="component" value="Unassembled WGS sequence"/>
</dbReference>
<evidence type="ECO:0000256" key="2">
    <source>
        <dbReference type="ARBA" id="ARBA00023125"/>
    </source>
</evidence>
<dbReference type="GO" id="GO:0003677">
    <property type="term" value="F:DNA binding"/>
    <property type="evidence" value="ECO:0007669"/>
    <property type="project" value="UniProtKB-KW"/>
</dbReference>
<feature type="domain" description="HTH merR-type" evidence="6">
    <location>
        <begin position="1"/>
        <end position="70"/>
    </location>
</feature>
<evidence type="ECO:0000313" key="9">
    <source>
        <dbReference type="EMBL" id="PTG28114.1"/>
    </source>
</evidence>
<keyword evidence="1" id="KW-0805">Transcription regulation</keyword>
<keyword evidence="5" id="KW-0175">Coiled coil</keyword>
<evidence type="ECO:0000256" key="3">
    <source>
        <dbReference type="ARBA" id="ARBA00023159"/>
    </source>
</evidence>
<reference evidence="8" key="2">
    <citation type="submission" date="2018-03" db="EMBL/GenBank/DDBJ databases">
        <authorList>
            <person name="Naushad S."/>
        </authorList>
    </citation>
    <scope>NUCLEOTIDE SEQUENCE</scope>
    <source>
        <strain evidence="9">SNUC 105</strain>
        <strain evidence="10">SNUC 1363</strain>
        <strain evidence="8">SNUC 505</strain>
    </source>
</reference>
<comment type="caution">
    <text evidence="8">The sequence shown here is derived from an EMBL/GenBank/DDBJ whole genome shotgun (WGS) entry which is preliminary data.</text>
</comment>
<evidence type="ECO:0000313" key="14">
    <source>
        <dbReference type="Proteomes" id="UP001240157"/>
    </source>
</evidence>
<reference evidence="7 14" key="3">
    <citation type="submission" date="2023-08" db="EMBL/GenBank/DDBJ databases">
        <title>Whole genome sequencing of Staphylococcus chromogenes NNSch 2386.</title>
        <authorList>
            <person name="Kropotov V.S."/>
            <person name="Boriskina E.V."/>
            <person name="Gordinskaya N.A."/>
            <person name="Shkurkina I.S."/>
            <person name="Kryazhev D.V."/>
            <person name="Alekseeva A.E."/>
            <person name="Makhova M.A."/>
        </authorList>
    </citation>
    <scope>NUCLEOTIDE SEQUENCE [LARGE SCALE GENOMIC DNA]</scope>
    <source>
        <strain evidence="7 14">NNSch 2386</strain>
    </source>
</reference>
<dbReference type="GO" id="GO:0003700">
    <property type="term" value="F:DNA-binding transcription factor activity"/>
    <property type="evidence" value="ECO:0007669"/>
    <property type="project" value="InterPro"/>
</dbReference>
<evidence type="ECO:0000313" key="12">
    <source>
        <dbReference type="Proteomes" id="UP000242144"/>
    </source>
</evidence>
<dbReference type="PANTHER" id="PTHR30204">
    <property type="entry name" value="REDOX-CYCLING DRUG-SENSING TRANSCRIPTIONAL ACTIVATOR SOXR"/>
    <property type="match status" value="1"/>
</dbReference>
<dbReference type="SUPFAM" id="SSF89082">
    <property type="entry name" value="Antibiotic binding domain of TipA-like multidrug resistance regulators"/>
    <property type="match status" value="1"/>
</dbReference>
<dbReference type="RefSeq" id="WP_037575207.1">
    <property type="nucleotide sequence ID" value="NZ_BMDK01000002.1"/>
</dbReference>
<dbReference type="SMART" id="SM00422">
    <property type="entry name" value="HTH_MERR"/>
    <property type="match status" value="1"/>
</dbReference>
<dbReference type="PROSITE" id="PS50937">
    <property type="entry name" value="HTH_MERR_2"/>
    <property type="match status" value="1"/>
</dbReference>
<sequence length="247" mass="29493">MYQIKALARKTNISTRTLRYYDQIGLLKAHRHPNSDYRYYDNAHLDRLQQILIYKEMNVPLSQIKAILDEPTCDLNQTLHHHLEMLLKQQEELSKKIQHIKRQLGGTTMTVEQRFEHFKQTEYRKNKAQYENELNEKYDAPTLEAFDQHYLNLDYTTFKNAEEAERQLCTALKDLLENPVSLKHEKAHFIFNVHQSWLKAMAPYYSKNYHLQMADLYVHDERFAQYYTHLAGEGAPELLAKIIYHYA</sequence>
<organism evidence="8 13">
    <name type="scientific">Staphylococcus chromogenes</name>
    <name type="common">Staphylococcus hyicus subsp. chromogenes</name>
    <dbReference type="NCBI Taxonomy" id="46126"/>
    <lineage>
        <taxon>Bacteria</taxon>
        <taxon>Bacillati</taxon>
        <taxon>Bacillota</taxon>
        <taxon>Bacilli</taxon>
        <taxon>Bacillales</taxon>
        <taxon>Staphylococcaceae</taxon>
        <taxon>Staphylococcus</taxon>
    </lineage>
</organism>
<proteinExistence type="predicted"/>
<dbReference type="Proteomes" id="UP000242144">
    <property type="component" value="Unassembled WGS sequence"/>
</dbReference>
<dbReference type="AlphaFoldDB" id="A0AAE5T1R9"/>